<evidence type="ECO:0000256" key="1">
    <source>
        <dbReference type="ARBA" id="ARBA00022581"/>
    </source>
</evidence>
<keyword evidence="1" id="KW-0945">Host-virus interaction</keyword>
<dbReference type="GO" id="GO:0005261">
    <property type="term" value="F:monoatomic cation channel activity"/>
    <property type="evidence" value="ECO:0007669"/>
    <property type="project" value="InterPro"/>
</dbReference>
<evidence type="ECO:0000256" key="2">
    <source>
        <dbReference type="ARBA" id="ARBA00023136"/>
    </source>
</evidence>
<keyword evidence="3" id="KW-0812">Transmembrane</keyword>
<sequence>MHELVLVKMMVTMLCIAILVTIIIWTYRYIQYRRAVRLSQMRWLHFEADKIFDDTERSLNWPTAKPIMLSPIPEEHGRESMDSLASAQRDRRVHTASFLSYGSFEHAGP</sequence>
<name>A0A8K1C2R2_PYTOL</name>
<dbReference type="EMBL" id="SPLM01000148">
    <property type="protein sequence ID" value="TMW55298.1"/>
    <property type="molecule type" value="Genomic_DNA"/>
</dbReference>
<accession>A0A8K1C2R2</accession>
<dbReference type="OrthoDB" id="114792at2759"/>
<evidence type="ECO:0000256" key="3">
    <source>
        <dbReference type="SAM" id="Phobius"/>
    </source>
</evidence>
<dbReference type="InterPro" id="IPR008187">
    <property type="entry name" value="Vpu"/>
</dbReference>
<evidence type="ECO:0000313" key="4">
    <source>
        <dbReference type="EMBL" id="TMW55298.1"/>
    </source>
</evidence>
<dbReference type="GO" id="GO:0032801">
    <property type="term" value="P:receptor catabolic process"/>
    <property type="evidence" value="ECO:0007669"/>
    <property type="project" value="InterPro"/>
</dbReference>
<organism evidence="4 5">
    <name type="scientific">Pythium oligandrum</name>
    <name type="common">Mycoparasitic fungus</name>
    <dbReference type="NCBI Taxonomy" id="41045"/>
    <lineage>
        <taxon>Eukaryota</taxon>
        <taxon>Sar</taxon>
        <taxon>Stramenopiles</taxon>
        <taxon>Oomycota</taxon>
        <taxon>Peronosporomycetes</taxon>
        <taxon>Pythiales</taxon>
        <taxon>Pythiaceae</taxon>
        <taxon>Pythium</taxon>
    </lineage>
</organism>
<dbReference type="Proteomes" id="UP000794436">
    <property type="component" value="Unassembled WGS sequence"/>
</dbReference>
<comment type="caution">
    <text evidence="4">The sequence shown here is derived from an EMBL/GenBank/DDBJ whole genome shotgun (WGS) entry which is preliminary data.</text>
</comment>
<evidence type="ECO:0000313" key="5">
    <source>
        <dbReference type="Proteomes" id="UP000794436"/>
    </source>
</evidence>
<reference evidence="4" key="1">
    <citation type="submission" date="2019-03" db="EMBL/GenBank/DDBJ databases">
        <title>Long read genome sequence of the mycoparasitic Pythium oligandrum ATCC 38472 isolated from sugarbeet rhizosphere.</title>
        <authorList>
            <person name="Gaulin E."/>
        </authorList>
    </citation>
    <scope>NUCLEOTIDE SEQUENCE</scope>
    <source>
        <strain evidence="4">ATCC 38472_TT</strain>
    </source>
</reference>
<dbReference type="GO" id="GO:0033644">
    <property type="term" value="C:host cell membrane"/>
    <property type="evidence" value="ECO:0007669"/>
    <property type="project" value="InterPro"/>
</dbReference>
<keyword evidence="2 3" id="KW-0472">Membrane</keyword>
<feature type="transmembrane region" description="Helical" evidence="3">
    <location>
        <begin position="6"/>
        <end position="27"/>
    </location>
</feature>
<dbReference type="GO" id="GO:0019076">
    <property type="term" value="P:viral release from host cell"/>
    <property type="evidence" value="ECO:0007669"/>
    <property type="project" value="InterPro"/>
</dbReference>
<dbReference type="Pfam" id="PF00558">
    <property type="entry name" value="Vpu"/>
    <property type="match status" value="1"/>
</dbReference>
<keyword evidence="3" id="KW-1133">Transmembrane helix</keyword>
<proteinExistence type="predicted"/>
<gene>
    <name evidence="4" type="ORF">Poli38472_013189</name>
</gene>
<dbReference type="AlphaFoldDB" id="A0A8K1C2R2"/>
<protein>
    <submittedName>
        <fullName evidence="4">Uncharacterized protein</fullName>
    </submittedName>
</protein>
<keyword evidence="5" id="KW-1185">Reference proteome</keyword>